<evidence type="ECO:0000256" key="1">
    <source>
        <dbReference type="SAM" id="Phobius"/>
    </source>
</evidence>
<accession>A0ABT3TEM5</accession>
<dbReference type="EMBL" id="SHNN01000001">
    <property type="protein sequence ID" value="MCX2980768.1"/>
    <property type="molecule type" value="Genomic_DNA"/>
</dbReference>
<dbReference type="Proteomes" id="UP001143362">
    <property type="component" value="Unassembled WGS sequence"/>
</dbReference>
<feature type="transmembrane region" description="Helical" evidence="1">
    <location>
        <begin position="165"/>
        <end position="184"/>
    </location>
</feature>
<keyword evidence="1" id="KW-0472">Membrane</keyword>
<sequence>MLFVESLNKCLPRQWLAVLLLALPISATAMPINGAIGFGGLFSTTGGTGVEFSDATGLDVSFALVAAASGDYLPALGSSATFNALVFIPTTTPIAPLWTINVGAITYSFSLLDVSLMFRDSDQINLTGSGFVSATGFDDTPGQWTFSGEQGSSFSTFSSITESNAVPTPATLLLLIAGLAGIGFSRRRFG</sequence>
<keyword evidence="3" id="KW-1185">Reference proteome</keyword>
<keyword evidence="1" id="KW-0812">Transmembrane</keyword>
<comment type="caution">
    <text evidence="2">The sequence shown here is derived from an EMBL/GenBank/DDBJ whole genome shotgun (WGS) entry which is preliminary data.</text>
</comment>
<gene>
    <name evidence="2" type="ORF">EYC98_07735</name>
</gene>
<dbReference type="NCBIfam" id="TIGR02595">
    <property type="entry name" value="PEP_CTERM"/>
    <property type="match status" value="1"/>
</dbReference>
<organism evidence="2 3">
    <name type="scientific">Candidatus Litorirhabdus singularis</name>
    <dbReference type="NCBI Taxonomy" id="2518993"/>
    <lineage>
        <taxon>Bacteria</taxon>
        <taxon>Pseudomonadati</taxon>
        <taxon>Pseudomonadota</taxon>
        <taxon>Gammaproteobacteria</taxon>
        <taxon>Cellvibrionales</taxon>
        <taxon>Halieaceae</taxon>
        <taxon>Candidatus Litorirhabdus</taxon>
    </lineage>
</organism>
<evidence type="ECO:0000313" key="2">
    <source>
        <dbReference type="EMBL" id="MCX2980768.1"/>
    </source>
</evidence>
<name>A0ABT3TEM5_9GAMM</name>
<evidence type="ECO:0000313" key="3">
    <source>
        <dbReference type="Proteomes" id="UP001143362"/>
    </source>
</evidence>
<protein>
    <submittedName>
        <fullName evidence="2">PEP-CTERM sorting domain-containing protein</fullName>
    </submittedName>
</protein>
<proteinExistence type="predicted"/>
<dbReference type="InterPro" id="IPR013424">
    <property type="entry name" value="Ice-binding_C"/>
</dbReference>
<keyword evidence="1" id="KW-1133">Transmembrane helix</keyword>
<dbReference type="RefSeq" id="WP_279244741.1">
    <property type="nucleotide sequence ID" value="NZ_SHNN01000001.1"/>
</dbReference>
<reference evidence="2" key="1">
    <citation type="submission" date="2019-02" db="EMBL/GenBank/DDBJ databases">
        <authorList>
            <person name="Li S.-H."/>
        </authorList>
    </citation>
    <scope>NUCLEOTIDE SEQUENCE</scope>
    <source>
        <strain evidence="2">IMCC14734</strain>
    </source>
</reference>